<gene>
    <name evidence="1" type="ORF">OU415_02325</name>
</gene>
<evidence type="ECO:0000313" key="2">
    <source>
        <dbReference type="Proteomes" id="UP001210380"/>
    </source>
</evidence>
<comment type="caution">
    <text evidence="1">The sequence shown here is derived from an EMBL/GenBank/DDBJ whole genome shotgun (WGS) entry which is preliminary data.</text>
</comment>
<evidence type="ECO:0000313" key="1">
    <source>
        <dbReference type="EMBL" id="MDA3624253.1"/>
    </source>
</evidence>
<protein>
    <recommendedName>
        <fullName evidence="3">Tail terminator</fullName>
    </recommendedName>
</protein>
<proteinExistence type="predicted"/>
<keyword evidence="2" id="KW-1185">Reference proteome</keyword>
<accession>A0ABT4URA8</accession>
<dbReference type="RefSeq" id="WP_270946817.1">
    <property type="nucleotide sequence ID" value="NZ_JAQGLA010000002.1"/>
</dbReference>
<name>A0ABT4URA8_9PSEU</name>
<dbReference type="EMBL" id="JAQGLA010000002">
    <property type="protein sequence ID" value="MDA3624253.1"/>
    <property type="molecule type" value="Genomic_DNA"/>
</dbReference>
<dbReference type="Proteomes" id="UP001210380">
    <property type="component" value="Unassembled WGS sequence"/>
</dbReference>
<organism evidence="1 2">
    <name type="scientific">Saccharopolyspora oryzae</name>
    <dbReference type="NCBI Taxonomy" id="2997343"/>
    <lineage>
        <taxon>Bacteria</taxon>
        <taxon>Bacillati</taxon>
        <taxon>Actinomycetota</taxon>
        <taxon>Actinomycetes</taxon>
        <taxon>Pseudonocardiales</taxon>
        <taxon>Pseudonocardiaceae</taxon>
        <taxon>Saccharopolyspora</taxon>
    </lineage>
</organism>
<sequence length="149" mass="16650">MSTGTTLVAFKRALVETLQARPGLVGVQISYGFPETEIWDESIWIEDARAELGIPTMKMGTKRVEENYSLTVACQVLRTQAEGQDVADDRAAELLIELQQMLAEKPELIPEILWAEIDGWTHHVGALAKSDGHGSRFDVRVRVRARLHP</sequence>
<reference evidence="1 2" key="1">
    <citation type="submission" date="2022-11" db="EMBL/GenBank/DDBJ databases">
        <title>Draft genome sequence of Saccharopolyspora sp. WRP15-2 isolated from rhizosphere soils of wild rice in Thailand.</title>
        <authorList>
            <person name="Duangmal K."/>
            <person name="Kammanee S."/>
            <person name="Muangham S."/>
        </authorList>
    </citation>
    <scope>NUCLEOTIDE SEQUENCE [LARGE SCALE GENOMIC DNA]</scope>
    <source>
        <strain evidence="1 2">WRP15-2</strain>
    </source>
</reference>
<evidence type="ECO:0008006" key="3">
    <source>
        <dbReference type="Google" id="ProtNLM"/>
    </source>
</evidence>